<evidence type="ECO:0000313" key="1">
    <source>
        <dbReference type="EMBL" id="QHS99523.1"/>
    </source>
</evidence>
<protein>
    <submittedName>
        <fullName evidence="1">Uncharacterized protein</fullName>
    </submittedName>
</protein>
<name>A0A6C0C7M6_9ZZZZ</name>
<sequence length="553" mass="63619">MEASILLGILGAGYLLNKNNNNNDDDDDDNNNNNNSVLTKEQAYNTDYFHDANKHEEHSNSLYDNYKTVKIPGVKNITYENIDDYLNSEDNDNSDGEFIYSNSAGAKINKDNFLVNDQGIKLEPFFSKAPPNIDLNDNRHLSRHQGGSDYIIQKREQTPFFEQYKSQNVYGQQSYTDDMKDNMYVSNKMTNVLPFEQIQVSQIDEKDPANINISRKYYENNNVDNLRTLNNQKQSYDGRILSGKGEQKQGKIGQVFKHTPETDYFNSPDKWLTTTGAYIAKSERPEQIVPNTNRQFFNKGEFGIATGGDHEAPEYRSKYATSTRQNFATDSMRNAGVKVDQSNNDTIKSSYQMYPNERDVTTLRTYDSNISTEVKDHTIGLMDGLKKTIKQTTIDSKNNGYINGGMDMPTERLYDEIKKTKKQFTSSDRNYMGPGGTEVGQPVNHDNYNNMETNATKEIIAQGRYPVPEGSKYYNSKETYNIEVKKNESDYYNHRQTHYDRMNPEYLEKDTCEFTHFKDKLNDSSIADRFSDPNLLTPFKNNPYTQSLESFAY</sequence>
<reference evidence="1" key="1">
    <citation type="journal article" date="2020" name="Nature">
        <title>Giant virus diversity and host interactions through global metagenomics.</title>
        <authorList>
            <person name="Schulz F."/>
            <person name="Roux S."/>
            <person name="Paez-Espino D."/>
            <person name="Jungbluth S."/>
            <person name="Walsh D.A."/>
            <person name="Denef V.J."/>
            <person name="McMahon K.D."/>
            <person name="Konstantinidis K.T."/>
            <person name="Eloe-Fadrosh E.A."/>
            <person name="Kyrpides N.C."/>
            <person name="Woyke T."/>
        </authorList>
    </citation>
    <scope>NUCLEOTIDE SEQUENCE</scope>
    <source>
        <strain evidence="1">GVMAG-M-3300020187-37</strain>
    </source>
</reference>
<dbReference type="EMBL" id="MN739344">
    <property type="protein sequence ID" value="QHS99523.1"/>
    <property type="molecule type" value="Genomic_DNA"/>
</dbReference>
<dbReference type="AlphaFoldDB" id="A0A6C0C7M6"/>
<organism evidence="1">
    <name type="scientific">viral metagenome</name>
    <dbReference type="NCBI Taxonomy" id="1070528"/>
    <lineage>
        <taxon>unclassified sequences</taxon>
        <taxon>metagenomes</taxon>
        <taxon>organismal metagenomes</taxon>
    </lineage>
</organism>
<accession>A0A6C0C7M6</accession>
<proteinExistence type="predicted"/>